<dbReference type="KEGG" id="mlo:msl6954"/>
<evidence type="ECO:0000313" key="4">
    <source>
        <dbReference type="Proteomes" id="UP000000552"/>
    </source>
</evidence>
<dbReference type="HOGENOM" id="CLU_066192_47_5_5"/>
<proteinExistence type="predicted"/>
<gene>
    <name evidence="3" type="ordered locus">msl6954</name>
</gene>
<evidence type="ECO:0000259" key="2">
    <source>
        <dbReference type="PROSITE" id="PS50943"/>
    </source>
</evidence>
<protein>
    <submittedName>
        <fullName evidence="3">Msl6954 protein</fullName>
    </submittedName>
</protein>
<dbReference type="CDD" id="cd00093">
    <property type="entry name" value="HTH_XRE"/>
    <property type="match status" value="1"/>
</dbReference>
<evidence type="ECO:0000256" key="1">
    <source>
        <dbReference type="SAM" id="Coils"/>
    </source>
</evidence>
<dbReference type="AlphaFoldDB" id="Q987R0"/>
<keyword evidence="1" id="KW-0175">Coiled coil</keyword>
<dbReference type="eggNOG" id="COG1476">
    <property type="taxonomic scope" value="Bacteria"/>
</dbReference>
<name>Q987R0_RHILO</name>
<dbReference type="SUPFAM" id="SSF47413">
    <property type="entry name" value="lambda repressor-like DNA-binding domains"/>
    <property type="match status" value="1"/>
</dbReference>
<dbReference type="InterPro" id="IPR010982">
    <property type="entry name" value="Lambda_DNA-bd_dom_sf"/>
</dbReference>
<organism evidence="3 4">
    <name type="scientific">Mesorhizobium japonicum (strain LMG 29417 / CECT 9101 / MAFF 303099)</name>
    <name type="common">Mesorhizobium loti (strain MAFF 303099)</name>
    <dbReference type="NCBI Taxonomy" id="266835"/>
    <lineage>
        <taxon>Bacteria</taxon>
        <taxon>Pseudomonadati</taxon>
        <taxon>Pseudomonadota</taxon>
        <taxon>Alphaproteobacteria</taxon>
        <taxon>Hyphomicrobiales</taxon>
        <taxon>Phyllobacteriaceae</taxon>
        <taxon>Mesorhizobium</taxon>
    </lineage>
</organism>
<feature type="domain" description="HTH cro/C1-type" evidence="2">
    <location>
        <begin position="15"/>
        <end position="49"/>
    </location>
</feature>
<reference evidence="3 4" key="1">
    <citation type="journal article" date="2000" name="DNA Res.">
        <title>Complete genome structure of the nitrogen-fixing symbiotic bacterium Mesorhizobium loti.</title>
        <authorList>
            <person name="Kaneko T."/>
            <person name="Nakamura Y."/>
            <person name="Sato S."/>
            <person name="Asamizu E."/>
            <person name="Kato T."/>
            <person name="Sasamoto S."/>
            <person name="Watanabe A."/>
            <person name="Idesawa K."/>
            <person name="Ishikawa A."/>
            <person name="Kawashima K."/>
            <person name="Kimura T."/>
            <person name="Kishida Y."/>
            <person name="Kiyokawa C."/>
            <person name="Kohara M."/>
            <person name="Matsumoto M."/>
            <person name="Matsuno A."/>
            <person name="Mochizuki Y."/>
            <person name="Nakayama S."/>
            <person name="Nakazaki N."/>
            <person name="Shimpo S."/>
            <person name="Sugimoto M."/>
            <person name="Takeuchi C."/>
            <person name="Yamada M."/>
            <person name="Tabata S."/>
        </authorList>
    </citation>
    <scope>NUCLEOTIDE SEQUENCE [LARGE SCALE GENOMIC DNA]</scope>
    <source>
        <strain evidence="4">LMG 29417 / CECT 9101 / MAFF 303099</strain>
    </source>
</reference>
<accession>Q987R0</accession>
<evidence type="ECO:0000313" key="3">
    <source>
        <dbReference type="EMBL" id="BAB53140.1"/>
    </source>
</evidence>
<dbReference type="SMART" id="SM00530">
    <property type="entry name" value="HTH_XRE"/>
    <property type="match status" value="1"/>
</dbReference>
<dbReference type="PROSITE" id="PS50943">
    <property type="entry name" value="HTH_CROC1"/>
    <property type="match status" value="1"/>
</dbReference>
<sequence>MRRKMIDLNDLGNEIKNARKQRKLTREKLAELSGLSRARIEALENGRVSDMGFKGVLTLMNIVGLDFRLTTFNNKRPTLEDIMEEDDAARLGR</sequence>
<dbReference type="Gene3D" id="1.10.260.40">
    <property type="entry name" value="lambda repressor-like DNA-binding domains"/>
    <property type="match status" value="1"/>
</dbReference>
<dbReference type="GO" id="GO:0003677">
    <property type="term" value="F:DNA binding"/>
    <property type="evidence" value="ECO:0007669"/>
    <property type="project" value="InterPro"/>
</dbReference>
<dbReference type="Pfam" id="PF12844">
    <property type="entry name" value="HTH_19"/>
    <property type="match status" value="1"/>
</dbReference>
<dbReference type="InterPro" id="IPR001387">
    <property type="entry name" value="Cro/C1-type_HTH"/>
</dbReference>
<feature type="coiled-coil region" evidence="1">
    <location>
        <begin position="1"/>
        <end position="35"/>
    </location>
</feature>
<dbReference type="EMBL" id="BA000012">
    <property type="protein sequence ID" value="BAB53140.1"/>
    <property type="molecule type" value="Genomic_DNA"/>
</dbReference>
<dbReference type="Proteomes" id="UP000000552">
    <property type="component" value="Chromosome"/>
</dbReference>